<dbReference type="InterPro" id="IPR002553">
    <property type="entry name" value="Clathrin/coatomer_adapt-like_N"/>
</dbReference>
<proteinExistence type="predicted"/>
<dbReference type="GO" id="GO:0016192">
    <property type="term" value="P:vesicle-mediated transport"/>
    <property type="evidence" value="ECO:0007669"/>
    <property type="project" value="InterPro"/>
</dbReference>
<feature type="region of interest" description="Disordered" evidence="5">
    <location>
        <begin position="610"/>
        <end position="691"/>
    </location>
</feature>
<keyword evidence="4" id="KW-0472">Membrane</keyword>
<evidence type="ECO:0000256" key="4">
    <source>
        <dbReference type="ARBA" id="ARBA00023136"/>
    </source>
</evidence>
<keyword evidence="2" id="KW-0813">Transport</keyword>
<dbReference type="InterPro" id="IPR050840">
    <property type="entry name" value="Adaptor_Complx_Large_Subunit"/>
</dbReference>
<dbReference type="GO" id="GO:0006886">
    <property type="term" value="P:intracellular protein transport"/>
    <property type="evidence" value="ECO:0007669"/>
    <property type="project" value="InterPro"/>
</dbReference>
<protein>
    <submittedName>
        <fullName evidence="7">ARM repeat-containing protein</fullName>
    </submittedName>
</protein>
<feature type="domain" description="Clathrin/coatomer adaptor adaptin-like N-terminal" evidence="6">
    <location>
        <begin position="62"/>
        <end position="384"/>
    </location>
</feature>
<evidence type="ECO:0000256" key="2">
    <source>
        <dbReference type="ARBA" id="ARBA00022448"/>
    </source>
</evidence>
<accession>A0A1Y2J5K3</accession>
<comment type="subcellular location">
    <subcellularLocation>
        <location evidence="1">Endomembrane system</location>
    </subcellularLocation>
</comment>
<dbReference type="GO" id="GO:0012505">
    <property type="term" value="C:endomembrane system"/>
    <property type="evidence" value="ECO:0007669"/>
    <property type="project" value="UniProtKB-SubCell"/>
</dbReference>
<dbReference type="PANTHER" id="PTHR22780">
    <property type="entry name" value="ADAPTIN, ALPHA/GAMMA/EPSILON"/>
    <property type="match status" value="1"/>
</dbReference>
<dbReference type="Gene3D" id="1.25.10.10">
    <property type="entry name" value="Leucine-rich Repeat Variant"/>
    <property type="match status" value="1"/>
</dbReference>
<evidence type="ECO:0000259" key="6">
    <source>
        <dbReference type="Pfam" id="PF01602"/>
    </source>
</evidence>
<sequence>MDVPFSSSGAMSRAHYALVRKIEAATPHAADQLLLAEVDRIRHQLGRSTLTMKQSKESLILLLYCAMTVNPGVHVDLEFALPHAINLAEAGQTVQDKRTGYLFCAEVMLPEHELQLMLVNSIRKDLDSTAVSRICLALDILIQTPSKDVIPAVQSRLHDLLSHNSVDVRRRALFAYDRLSEHDRELLRDIVPKVRKRLGDHEPSVIIAALTLCETMVDAGIIAADQLTRTVSGMLTTAWSQRPDPKHVQLLVKLLQCVGKLSPSTQNVQDILDIVRYYIPFGLSAYAVVHQCFRAISRLTAEQLLEAQSATDTSFIHEIRQLLTSDEPNSLYLFVNSLASVDPKLWAGTDPAIPAVLEEWEVERVMKLLESEDKLIRKQTLQTLWRVDPSIVESYYARVLQGELPIPSEHFLPRLFEILDVICGNDGEAYAHQLKNALKSVEGDRPLNKRPVLQDIVEESLTRTHSRDGSWRSSWIGVLFTTLIDQEAEVGPTLMVILTALLCEYSELSPISPVEMLRGLAERMPAYSPAIQDVCLVTMLRLAGACEEVPAPVQEAVNRLHAQAGRHIQRRCDLFNSLVQSKNALKHIITDASSSSLPDFAVALEKYATDQRRAVSRSPSTLPTSPALKPRSPEPSSSRTSPTPSKLRYAAYDPPRPTHRLRRVSSGSSRHSDEGSVRSMGHSRANDDPMTMTVTPGDLTLAAQTSDLRSIASGSPRSNLSPLPVVQVLDEDASAPDLIALDSPFIPEPTQSIASTLSEAEHDFESTWNALESSTSRGWCEASIDTVLRKLQALHRRLKVTERDRSPFEGDLKIVVCPDTLGASPKGLAAIRLKESDDDSCLWWLRCEDEELRNIIKATLR</sequence>
<dbReference type="STRING" id="1353009.A0A1Y2J5K3"/>
<dbReference type="InterPro" id="IPR011989">
    <property type="entry name" value="ARM-like"/>
</dbReference>
<reference evidence="7 8" key="1">
    <citation type="journal article" date="2015" name="Biotechnol. Biofuels">
        <title>Enhanced degradation of softwood versus hardwood by the white-rot fungus Pycnoporus coccineus.</title>
        <authorList>
            <person name="Couturier M."/>
            <person name="Navarro D."/>
            <person name="Chevret D."/>
            <person name="Henrissat B."/>
            <person name="Piumi F."/>
            <person name="Ruiz-Duenas F.J."/>
            <person name="Martinez A.T."/>
            <person name="Grigoriev I.V."/>
            <person name="Riley R."/>
            <person name="Lipzen A."/>
            <person name="Berrin J.G."/>
            <person name="Master E.R."/>
            <person name="Rosso M.N."/>
        </authorList>
    </citation>
    <scope>NUCLEOTIDE SEQUENCE [LARGE SCALE GENOMIC DNA]</scope>
    <source>
        <strain evidence="7 8">BRFM310</strain>
    </source>
</reference>
<dbReference type="SUPFAM" id="SSF48371">
    <property type="entry name" value="ARM repeat"/>
    <property type="match status" value="1"/>
</dbReference>
<dbReference type="Pfam" id="PF01602">
    <property type="entry name" value="Adaptin_N"/>
    <property type="match status" value="1"/>
</dbReference>
<dbReference type="AlphaFoldDB" id="A0A1Y2J5K3"/>
<dbReference type="OrthoDB" id="29308at2759"/>
<keyword evidence="8" id="KW-1185">Reference proteome</keyword>
<feature type="compositionally biased region" description="Low complexity" evidence="5">
    <location>
        <begin position="634"/>
        <end position="645"/>
    </location>
</feature>
<evidence type="ECO:0000256" key="3">
    <source>
        <dbReference type="ARBA" id="ARBA00022927"/>
    </source>
</evidence>
<evidence type="ECO:0000256" key="1">
    <source>
        <dbReference type="ARBA" id="ARBA00004308"/>
    </source>
</evidence>
<organism evidence="7 8">
    <name type="scientific">Trametes coccinea (strain BRFM310)</name>
    <name type="common">Pycnoporus coccineus</name>
    <dbReference type="NCBI Taxonomy" id="1353009"/>
    <lineage>
        <taxon>Eukaryota</taxon>
        <taxon>Fungi</taxon>
        <taxon>Dikarya</taxon>
        <taxon>Basidiomycota</taxon>
        <taxon>Agaricomycotina</taxon>
        <taxon>Agaricomycetes</taxon>
        <taxon>Polyporales</taxon>
        <taxon>Polyporaceae</taxon>
        <taxon>Trametes</taxon>
    </lineage>
</organism>
<keyword evidence="3" id="KW-0653">Protein transport</keyword>
<evidence type="ECO:0000256" key="5">
    <source>
        <dbReference type="SAM" id="MobiDB-lite"/>
    </source>
</evidence>
<dbReference type="Proteomes" id="UP000193067">
    <property type="component" value="Unassembled WGS sequence"/>
</dbReference>
<dbReference type="InterPro" id="IPR016024">
    <property type="entry name" value="ARM-type_fold"/>
</dbReference>
<gene>
    <name evidence="7" type="ORF">PYCCODRAFT_1429675</name>
</gene>
<dbReference type="GO" id="GO:0030117">
    <property type="term" value="C:membrane coat"/>
    <property type="evidence" value="ECO:0007669"/>
    <property type="project" value="InterPro"/>
</dbReference>
<name>A0A1Y2J5K3_TRAC3</name>
<dbReference type="EMBL" id="KZ084086">
    <property type="protein sequence ID" value="OSD08617.1"/>
    <property type="molecule type" value="Genomic_DNA"/>
</dbReference>
<evidence type="ECO:0000313" key="8">
    <source>
        <dbReference type="Proteomes" id="UP000193067"/>
    </source>
</evidence>
<evidence type="ECO:0000313" key="7">
    <source>
        <dbReference type="EMBL" id="OSD08617.1"/>
    </source>
</evidence>